<reference evidence="2 3" key="1">
    <citation type="submission" date="2017-09" db="EMBL/GenBank/DDBJ databases">
        <title>Bacterial strain isolated from the female urinary microbiota.</title>
        <authorList>
            <person name="Thomas-White K."/>
            <person name="Kumar N."/>
            <person name="Forster S."/>
            <person name="Putonti C."/>
            <person name="Lawley T."/>
            <person name="Wolfe A.J."/>
        </authorList>
    </citation>
    <scope>NUCLEOTIDE SEQUENCE [LARGE SCALE GENOMIC DNA]</scope>
    <source>
        <strain evidence="2 3">UMB0680</strain>
    </source>
</reference>
<dbReference type="EMBL" id="PNFZ01000010">
    <property type="protein sequence ID" value="PMB97092.1"/>
    <property type="molecule type" value="Genomic_DNA"/>
</dbReference>
<dbReference type="InterPro" id="IPR000182">
    <property type="entry name" value="GNAT_dom"/>
</dbReference>
<name>A0A2N6PEH2_9MICO</name>
<proteinExistence type="predicted"/>
<accession>A0A2N6PEH2</accession>
<evidence type="ECO:0000259" key="1">
    <source>
        <dbReference type="PROSITE" id="PS51186"/>
    </source>
</evidence>
<dbReference type="Proteomes" id="UP000235703">
    <property type="component" value="Unassembled WGS sequence"/>
</dbReference>
<comment type="caution">
    <text evidence="2">The sequence shown here is derived from an EMBL/GenBank/DDBJ whole genome shotgun (WGS) entry which is preliminary data.</text>
</comment>
<dbReference type="Gene3D" id="3.40.630.30">
    <property type="match status" value="1"/>
</dbReference>
<feature type="domain" description="N-acetyltransferase" evidence="1">
    <location>
        <begin position="45"/>
        <end position="189"/>
    </location>
</feature>
<sequence length="201" mass="20722">MPVSVSPAPGADIVGLMALLHSGLHDSAVAQRHLRYAQRLVDAGYSFDLLTADDHGPAAEVLRAAEATGASGADFAFLPQDSGLIARSADGQIAAVLAVTAVSFDNGQALLIRALATAEEFRSQGLATVLAGMAPQVLSAAGLPTRCLLVASASEARATFAHRAGFRVLTPGSELPIDLGGIETDVFGEIGDRCWCLKEVK</sequence>
<dbReference type="InterPro" id="IPR016181">
    <property type="entry name" value="Acyl_CoA_acyltransferase"/>
</dbReference>
<dbReference type="SUPFAM" id="SSF55729">
    <property type="entry name" value="Acyl-CoA N-acyltransferases (Nat)"/>
    <property type="match status" value="1"/>
</dbReference>
<evidence type="ECO:0000313" key="3">
    <source>
        <dbReference type="Proteomes" id="UP000235703"/>
    </source>
</evidence>
<gene>
    <name evidence="2" type="ORF">CJ198_13315</name>
</gene>
<keyword evidence="3" id="KW-1185">Reference proteome</keyword>
<dbReference type="AlphaFoldDB" id="A0A2N6PEH2"/>
<dbReference type="PROSITE" id="PS51186">
    <property type="entry name" value="GNAT"/>
    <property type="match status" value="1"/>
</dbReference>
<dbReference type="Pfam" id="PF00583">
    <property type="entry name" value="Acetyltransf_1"/>
    <property type="match status" value="1"/>
</dbReference>
<organism evidence="2 3">
    <name type="scientific">Brevibacterium luteolum</name>
    <dbReference type="NCBI Taxonomy" id="199591"/>
    <lineage>
        <taxon>Bacteria</taxon>
        <taxon>Bacillati</taxon>
        <taxon>Actinomycetota</taxon>
        <taxon>Actinomycetes</taxon>
        <taxon>Micrococcales</taxon>
        <taxon>Brevibacteriaceae</taxon>
        <taxon>Brevibacterium</taxon>
    </lineage>
</organism>
<evidence type="ECO:0000313" key="2">
    <source>
        <dbReference type="EMBL" id="PMB97092.1"/>
    </source>
</evidence>
<protein>
    <recommendedName>
        <fullName evidence="1">N-acetyltransferase domain-containing protein</fullName>
    </recommendedName>
</protein>
<dbReference type="GO" id="GO:0016747">
    <property type="term" value="F:acyltransferase activity, transferring groups other than amino-acyl groups"/>
    <property type="evidence" value="ECO:0007669"/>
    <property type="project" value="InterPro"/>
</dbReference>